<dbReference type="AlphaFoldDB" id="A0A2S9SK35"/>
<protein>
    <recommendedName>
        <fullName evidence="3">Type II toxin-antitoxin system Phd/YefM family antitoxin</fullName>
    </recommendedName>
</protein>
<dbReference type="RefSeq" id="WP_105909820.1">
    <property type="nucleotide sequence ID" value="NZ_JAODDE010000001.1"/>
</dbReference>
<accession>A0A2S9SK35</accession>
<proteinExistence type="predicted"/>
<organism evidence="1 2">
    <name type="scientific">Aliarcobacter cryaerophilus</name>
    <dbReference type="NCBI Taxonomy" id="28198"/>
    <lineage>
        <taxon>Bacteria</taxon>
        <taxon>Pseudomonadati</taxon>
        <taxon>Campylobacterota</taxon>
        <taxon>Epsilonproteobacteria</taxon>
        <taxon>Campylobacterales</taxon>
        <taxon>Arcobacteraceae</taxon>
        <taxon>Aliarcobacter</taxon>
    </lineage>
</organism>
<evidence type="ECO:0000313" key="1">
    <source>
        <dbReference type="EMBL" id="PRM86934.1"/>
    </source>
</evidence>
<evidence type="ECO:0000313" key="2">
    <source>
        <dbReference type="Proteomes" id="UP000239065"/>
    </source>
</evidence>
<sequence>MLELGISQAQAQFTKLLTQTVFIVDKKAHQKKAVIMPYEEYEKLIKNSIKKESLEKGSFNQFVGILDNNFKIDDEKYEAIVK</sequence>
<reference evidence="1 2" key="1">
    <citation type="submission" date="2017-09" db="EMBL/GenBank/DDBJ databases">
        <title>Reassesment of A. cryaerophilus.</title>
        <authorList>
            <person name="Perez-Cataluna A."/>
            <person name="Collado L."/>
            <person name="Salgado O."/>
            <person name="Lefinanco V."/>
            <person name="Figueras M.J."/>
        </authorList>
    </citation>
    <scope>NUCLEOTIDE SEQUENCE [LARGE SCALE GENOMIC DNA]</scope>
    <source>
        <strain evidence="1 2">LMG 9861</strain>
    </source>
</reference>
<dbReference type="Proteomes" id="UP000239065">
    <property type="component" value="Unassembled WGS sequence"/>
</dbReference>
<gene>
    <name evidence="1" type="ORF">CJ669_10090</name>
</gene>
<comment type="caution">
    <text evidence="1">The sequence shown here is derived from an EMBL/GenBank/DDBJ whole genome shotgun (WGS) entry which is preliminary data.</text>
</comment>
<name>A0A2S9SK35_9BACT</name>
<evidence type="ECO:0008006" key="3">
    <source>
        <dbReference type="Google" id="ProtNLM"/>
    </source>
</evidence>
<dbReference type="EMBL" id="NXGJ01000019">
    <property type="protein sequence ID" value="PRM86934.1"/>
    <property type="molecule type" value="Genomic_DNA"/>
</dbReference>